<keyword evidence="3" id="KW-0949">S-adenosyl-L-methionine</keyword>
<dbReference type="Pfam" id="PF02353">
    <property type="entry name" value="CMAS"/>
    <property type="match status" value="2"/>
</dbReference>
<keyword evidence="2" id="KW-0808">Transferase</keyword>
<dbReference type="PANTHER" id="PTHR43667:SF1">
    <property type="entry name" value="CYCLOPROPANE-FATTY-ACYL-PHOSPHOLIPID SYNTHASE"/>
    <property type="match status" value="1"/>
</dbReference>
<keyword evidence="1" id="KW-0489">Methyltransferase</keyword>
<dbReference type="GO" id="GO:0006629">
    <property type="term" value="P:lipid metabolic process"/>
    <property type="evidence" value="ECO:0007669"/>
    <property type="project" value="UniProtKB-KW"/>
</dbReference>
<evidence type="ECO:0000256" key="4">
    <source>
        <dbReference type="ARBA" id="ARBA00023098"/>
    </source>
</evidence>
<proteinExistence type="predicted"/>
<dbReference type="Proteomes" id="UP000708208">
    <property type="component" value="Unassembled WGS sequence"/>
</dbReference>
<dbReference type="PANTHER" id="PTHR43667">
    <property type="entry name" value="CYCLOPROPANE-FATTY-ACYL-PHOSPHOLIPID SYNTHASE"/>
    <property type="match status" value="1"/>
</dbReference>
<keyword evidence="5" id="KW-0812">Transmembrane</keyword>
<evidence type="ECO:0000256" key="2">
    <source>
        <dbReference type="ARBA" id="ARBA00022679"/>
    </source>
</evidence>
<evidence type="ECO:0000313" key="6">
    <source>
        <dbReference type="EMBL" id="CAG7719601.1"/>
    </source>
</evidence>
<evidence type="ECO:0008006" key="8">
    <source>
        <dbReference type="Google" id="ProtNLM"/>
    </source>
</evidence>
<keyword evidence="5" id="KW-0472">Membrane</keyword>
<evidence type="ECO:0000256" key="1">
    <source>
        <dbReference type="ARBA" id="ARBA00022603"/>
    </source>
</evidence>
<evidence type="ECO:0000313" key="7">
    <source>
        <dbReference type="Proteomes" id="UP000708208"/>
    </source>
</evidence>
<keyword evidence="7" id="KW-1185">Reference proteome</keyword>
<protein>
    <recommendedName>
        <fullName evidence="8">Cyclopropane-fatty-acyl-phospholipid synthase</fullName>
    </recommendedName>
</protein>
<sequence length="378" mass="44817">MIRDLIYPLVLGMIRVWKAFTYVIFYVFQKPLKSLLKKEFHEAGIEVNGKAPQDIQVHNQMFYRRFAQDEILGFAEAYMDGWIDIESIDEFFHRIILGGLYKKYFQFPWNKICHYLEYQIFNNQTAQRSFEVGRKHYDLGNTLYESFLDKTMNYSCGYWKNAGNLDEAQQHKMELICQKLKLEPGMRPIGIKSFADFPKSVSLSGVMGEMIRDLIYPLVLGMIKVWKAFTYVIIYAFGKPLKSLMKKEFHEAGIEVNGKAPHDIQIHNQMFYRRFAQDEILGFAEAYMDGWFDIESMDEFTNRLIRQGVYKKYFQLPWNKICHYLEYQIFNNQTAKRSYEVGRKHYDLSNALFESFLDKTMNYSCGYWKNAGNLDEAQ</sequence>
<dbReference type="OrthoDB" id="8300214at2759"/>
<organism evidence="6 7">
    <name type="scientific">Allacma fusca</name>
    <dbReference type="NCBI Taxonomy" id="39272"/>
    <lineage>
        <taxon>Eukaryota</taxon>
        <taxon>Metazoa</taxon>
        <taxon>Ecdysozoa</taxon>
        <taxon>Arthropoda</taxon>
        <taxon>Hexapoda</taxon>
        <taxon>Collembola</taxon>
        <taxon>Symphypleona</taxon>
        <taxon>Sminthuridae</taxon>
        <taxon>Allacma</taxon>
    </lineage>
</organism>
<dbReference type="InterPro" id="IPR050723">
    <property type="entry name" value="CFA/CMAS"/>
</dbReference>
<feature type="transmembrane region" description="Helical" evidence="5">
    <location>
        <begin position="214"/>
        <end position="237"/>
    </location>
</feature>
<keyword evidence="4" id="KW-0443">Lipid metabolism</keyword>
<keyword evidence="5" id="KW-1133">Transmembrane helix</keyword>
<dbReference type="GO" id="GO:0032259">
    <property type="term" value="P:methylation"/>
    <property type="evidence" value="ECO:0007669"/>
    <property type="project" value="UniProtKB-KW"/>
</dbReference>
<dbReference type="AlphaFoldDB" id="A0A8J2JFR6"/>
<gene>
    <name evidence="6" type="ORF">AFUS01_LOCUS8918</name>
</gene>
<reference evidence="6" key="1">
    <citation type="submission" date="2021-06" db="EMBL/GenBank/DDBJ databases">
        <authorList>
            <person name="Hodson N. C."/>
            <person name="Mongue J. A."/>
            <person name="Jaron S. K."/>
        </authorList>
    </citation>
    <scope>NUCLEOTIDE SEQUENCE</scope>
</reference>
<comment type="caution">
    <text evidence="6">The sequence shown here is derived from an EMBL/GenBank/DDBJ whole genome shotgun (WGS) entry which is preliminary data.</text>
</comment>
<accession>A0A8J2JFR6</accession>
<name>A0A8J2JFR6_9HEXA</name>
<dbReference type="GO" id="GO:0008168">
    <property type="term" value="F:methyltransferase activity"/>
    <property type="evidence" value="ECO:0007669"/>
    <property type="project" value="UniProtKB-KW"/>
</dbReference>
<evidence type="ECO:0000256" key="5">
    <source>
        <dbReference type="SAM" id="Phobius"/>
    </source>
</evidence>
<feature type="transmembrane region" description="Helical" evidence="5">
    <location>
        <begin position="6"/>
        <end position="28"/>
    </location>
</feature>
<feature type="non-terminal residue" evidence="6">
    <location>
        <position position="1"/>
    </location>
</feature>
<evidence type="ECO:0000256" key="3">
    <source>
        <dbReference type="ARBA" id="ARBA00022691"/>
    </source>
</evidence>
<dbReference type="EMBL" id="CAJVCH010062794">
    <property type="protein sequence ID" value="CAG7719601.1"/>
    <property type="molecule type" value="Genomic_DNA"/>
</dbReference>